<dbReference type="SUPFAM" id="SSF53335">
    <property type="entry name" value="S-adenosyl-L-methionine-dependent methyltransferases"/>
    <property type="match status" value="1"/>
</dbReference>
<dbReference type="Pfam" id="PF08242">
    <property type="entry name" value="Methyltransf_12"/>
    <property type="match status" value="1"/>
</dbReference>
<dbReference type="InterPro" id="IPR029063">
    <property type="entry name" value="SAM-dependent_MTases_sf"/>
</dbReference>
<evidence type="ECO:0000259" key="1">
    <source>
        <dbReference type="Pfam" id="PF08242"/>
    </source>
</evidence>
<organism evidence="2 3">
    <name type="scientific">Stackebrandtia albiflava</name>
    <dbReference type="NCBI Taxonomy" id="406432"/>
    <lineage>
        <taxon>Bacteria</taxon>
        <taxon>Bacillati</taxon>
        <taxon>Actinomycetota</taxon>
        <taxon>Actinomycetes</taxon>
        <taxon>Glycomycetales</taxon>
        <taxon>Glycomycetaceae</taxon>
        <taxon>Stackebrandtia</taxon>
    </lineage>
</organism>
<dbReference type="GO" id="GO:0032259">
    <property type="term" value="P:methylation"/>
    <property type="evidence" value="ECO:0007669"/>
    <property type="project" value="UniProtKB-KW"/>
</dbReference>
<dbReference type="AlphaFoldDB" id="A0A562VDS7"/>
<protein>
    <submittedName>
        <fullName evidence="2">Methyltransferase family protein</fullName>
    </submittedName>
</protein>
<comment type="caution">
    <text evidence="2">The sequence shown here is derived from an EMBL/GenBank/DDBJ whole genome shotgun (WGS) entry which is preliminary data.</text>
</comment>
<dbReference type="Gene3D" id="3.40.50.150">
    <property type="entry name" value="Vaccinia Virus protein VP39"/>
    <property type="match status" value="1"/>
</dbReference>
<evidence type="ECO:0000313" key="3">
    <source>
        <dbReference type="Proteomes" id="UP000321617"/>
    </source>
</evidence>
<dbReference type="CDD" id="cd02440">
    <property type="entry name" value="AdoMet_MTases"/>
    <property type="match status" value="1"/>
</dbReference>
<keyword evidence="2" id="KW-0808">Transferase</keyword>
<dbReference type="Proteomes" id="UP000321617">
    <property type="component" value="Unassembled WGS sequence"/>
</dbReference>
<keyword evidence="3" id="KW-1185">Reference proteome</keyword>
<dbReference type="InterPro" id="IPR013217">
    <property type="entry name" value="Methyltransf_12"/>
</dbReference>
<proteinExistence type="predicted"/>
<evidence type="ECO:0000313" key="2">
    <source>
        <dbReference type="EMBL" id="TWJ16034.1"/>
    </source>
</evidence>
<dbReference type="GO" id="GO:0008168">
    <property type="term" value="F:methyltransferase activity"/>
    <property type="evidence" value="ECO:0007669"/>
    <property type="project" value="UniProtKB-KW"/>
</dbReference>
<sequence length="259" mass="27604">MTPVPDLTVTADTDPYGAVAGLYDLLHVGPGSAELVGFFADMAPEGGDALEIGPGTGRMTMAVARRAGTVTCLERSPTMRAVLLTKLAADPGLRDRVTVLDVAAPGFDLGRRFDYVYLSAVYEHVPPTARPALFETLAAHLAPGGVLAMDMVEDEVIPDLDEHEVRAAVQGECRYTLSTEVRPVTDDLARVRHVYRTWSAGEEIGRHVVERDHHMHRPAGVVADLAAAGLVPVGGTAIEKSGTPLDDKGTLVARLAHDR</sequence>
<reference evidence="2 3" key="1">
    <citation type="journal article" date="2013" name="Stand. Genomic Sci.">
        <title>Genomic Encyclopedia of Type Strains, Phase I: The one thousand microbial genomes (KMG-I) project.</title>
        <authorList>
            <person name="Kyrpides N.C."/>
            <person name="Woyke T."/>
            <person name="Eisen J.A."/>
            <person name="Garrity G."/>
            <person name="Lilburn T.G."/>
            <person name="Beck B.J."/>
            <person name="Whitman W.B."/>
            <person name="Hugenholtz P."/>
            <person name="Klenk H.P."/>
        </authorList>
    </citation>
    <scope>NUCLEOTIDE SEQUENCE [LARGE SCALE GENOMIC DNA]</scope>
    <source>
        <strain evidence="2 3">DSM 45044</strain>
    </source>
</reference>
<dbReference type="RefSeq" id="WP_147135739.1">
    <property type="nucleotide sequence ID" value="NZ_BAABIJ010000001.1"/>
</dbReference>
<feature type="domain" description="Methyltransferase type 12" evidence="1">
    <location>
        <begin position="50"/>
        <end position="147"/>
    </location>
</feature>
<keyword evidence="2" id="KW-0489">Methyltransferase</keyword>
<dbReference type="EMBL" id="VLLL01000005">
    <property type="protein sequence ID" value="TWJ16034.1"/>
    <property type="molecule type" value="Genomic_DNA"/>
</dbReference>
<accession>A0A562VDS7</accession>
<dbReference type="OrthoDB" id="4528595at2"/>
<dbReference type="PANTHER" id="PTHR43861">
    <property type="entry name" value="TRANS-ACONITATE 2-METHYLTRANSFERASE-RELATED"/>
    <property type="match status" value="1"/>
</dbReference>
<name>A0A562VDS7_9ACTN</name>
<gene>
    <name evidence="2" type="ORF">LX16_1754</name>
</gene>